<dbReference type="Pfam" id="PF00144">
    <property type="entry name" value="Beta-lactamase"/>
    <property type="match status" value="1"/>
</dbReference>
<dbReference type="PANTHER" id="PTHR43283:SF17">
    <property type="entry name" value="(LOVD), PUTATIVE (AFU_ORTHOLOGUE AFUA_5G00920)-RELATED"/>
    <property type="match status" value="1"/>
</dbReference>
<evidence type="ECO:0000259" key="4">
    <source>
        <dbReference type="Pfam" id="PF00144"/>
    </source>
</evidence>
<dbReference type="GO" id="GO:0016787">
    <property type="term" value="F:hydrolase activity"/>
    <property type="evidence" value="ECO:0007669"/>
    <property type="project" value="UniProtKB-KW"/>
</dbReference>
<dbReference type="AlphaFoldDB" id="A0A8H6XM03"/>
<dbReference type="InterPro" id="IPR050789">
    <property type="entry name" value="Diverse_Enzym_Activities"/>
</dbReference>
<dbReference type="Proteomes" id="UP000623467">
    <property type="component" value="Unassembled WGS sequence"/>
</dbReference>
<dbReference type="Gene3D" id="3.40.710.10">
    <property type="entry name" value="DD-peptidase/beta-lactamase superfamily"/>
    <property type="match status" value="2"/>
</dbReference>
<feature type="region of interest" description="Disordered" evidence="3">
    <location>
        <begin position="153"/>
        <end position="174"/>
    </location>
</feature>
<dbReference type="SUPFAM" id="SSF56601">
    <property type="entry name" value="beta-lactamase/transpeptidase-like"/>
    <property type="match status" value="1"/>
</dbReference>
<evidence type="ECO:0000256" key="3">
    <source>
        <dbReference type="SAM" id="MobiDB-lite"/>
    </source>
</evidence>
<keyword evidence="6" id="KW-1185">Reference proteome</keyword>
<evidence type="ECO:0000256" key="2">
    <source>
        <dbReference type="ARBA" id="ARBA00022801"/>
    </source>
</evidence>
<evidence type="ECO:0000256" key="1">
    <source>
        <dbReference type="ARBA" id="ARBA00009009"/>
    </source>
</evidence>
<dbReference type="OrthoDB" id="428260at2759"/>
<feature type="region of interest" description="Disordered" evidence="3">
    <location>
        <begin position="207"/>
        <end position="238"/>
    </location>
</feature>
<dbReference type="EMBL" id="JACAZH010000024">
    <property type="protein sequence ID" value="KAF7342892.1"/>
    <property type="molecule type" value="Genomic_DNA"/>
</dbReference>
<dbReference type="PANTHER" id="PTHR43283">
    <property type="entry name" value="BETA-LACTAMASE-RELATED"/>
    <property type="match status" value="1"/>
</dbReference>
<gene>
    <name evidence="5" type="ORF">MSAN_02005600</name>
</gene>
<sequence>MSTRHVSVPLECVEDGLLDLTGDLSTFAPELASKLVLSADGESLEKQRHPITLQMLLTHTSGSAYDFMNPLVARWQAAHSGPPPEPGTRRPVEEFFDYPHVFQPGAGWEYGPGLDWAGRIVERATHRTLGEHMHARIFAPLGIADAAFYHAPRSPPAPREPHSQGPRCAGARGHGRHGHNVLQFIHGGGFWRRRDVHFGCGLSQGSARATTKRRDPAETQHCRRHVRGPPRCGGGRSARSHAAALAGPIGAAFRVGIELGARMGHGLGGMLTLEDTPGWYGAGTLTWGGGQTVVWFIDRSNGLCGVGSVQSNIPINIEIVSALKDTIRHDIYRKHAACQRGRKSRARLDLISTITCAR</sequence>
<keyword evidence="5" id="KW-0012">Acyltransferase</keyword>
<organism evidence="5 6">
    <name type="scientific">Mycena sanguinolenta</name>
    <dbReference type="NCBI Taxonomy" id="230812"/>
    <lineage>
        <taxon>Eukaryota</taxon>
        <taxon>Fungi</taxon>
        <taxon>Dikarya</taxon>
        <taxon>Basidiomycota</taxon>
        <taxon>Agaricomycotina</taxon>
        <taxon>Agaricomycetes</taxon>
        <taxon>Agaricomycetidae</taxon>
        <taxon>Agaricales</taxon>
        <taxon>Marasmiineae</taxon>
        <taxon>Mycenaceae</taxon>
        <taxon>Mycena</taxon>
    </lineage>
</organism>
<proteinExistence type="inferred from homology"/>
<reference evidence="5" key="1">
    <citation type="submission" date="2020-05" db="EMBL/GenBank/DDBJ databases">
        <title>Mycena genomes resolve the evolution of fungal bioluminescence.</title>
        <authorList>
            <person name="Tsai I.J."/>
        </authorList>
    </citation>
    <scope>NUCLEOTIDE SEQUENCE</scope>
    <source>
        <strain evidence="5">160909Yilan</strain>
    </source>
</reference>
<comment type="similarity">
    <text evidence="1">Belongs to the class-A beta-lactamase family.</text>
</comment>
<name>A0A8H6XM03_9AGAR</name>
<evidence type="ECO:0000313" key="6">
    <source>
        <dbReference type="Proteomes" id="UP000623467"/>
    </source>
</evidence>
<feature type="compositionally biased region" description="Basic and acidic residues" evidence="3">
    <location>
        <begin position="212"/>
        <end position="221"/>
    </location>
</feature>
<accession>A0A8H6XM03</accession>
<dbReference type="GO" id="GO:0016746">
    <property type="term" value="F:acyltransferase activity"/>
    <property type="evidence" value="ECO:0007669"/>
    <property type="project" value="UniProtKB-KW"/>
</dbReference>
<protein>
    <submittedName>
        <fullName evidence="5">Acyltransferase LovD</fullName>
    </submittedName>
</protein>
<keyword evidence="5" id="KW-0808">Transferase</keyword>
<keyword evidence="2" id="KW-0378">Hydrolase</keyword>
<dbReference type="InterPro" id="IPR012338">
    <property type="entry name" value="Beta-lactam/transpept-like"/>
</dbReference>
<feature type="domain" description="Beta-lactamase-related" evidence="4">
    <location>
        <begin position="10"/>
        <end position="310"/>
    </location>
</feature>
<evidence type="ECO:0000313" key="5">
    <source>
        <dbReference type="EMBL" id="KAF7342892.1"/>
    </source>
</evidence>
<comment type="caution">
    <text evidence="5">The sequence shown here is derived from an EMBL/GenBank/DDBJ whole genome shotgun (WGS) entry which is preliminary data.</text>
</comment>
<dbReference type="InterPro" id="IPR001466">
    <property type="entry name" value="Beta-lactam-related"/>
</dbReference>